<dbReference type="OrthoDB" id="3874183at2"/>
<protein>
    <submittedName>
        <fullName evidence="3">Uncharacterized protein</fullName>
    </submittedName>
</protein>
<feature type="chain" id="PRO_5039209458" evidence="2">
    <location>
        <begin position="21"/>
        <end position="238"/>
    </location>
</feature>
<dbReference type="STRING" id="1075402.AN216_11565"/>
<name>A0A1E7KI04_9ACTN</name>
<dbReference type="Proteomes" id="UP000176101">
    <property type="component" value="Unassembled WGS sequence"/>
</dbReference>
<comment type="caution">
    <text evidence="3">The sequence shown here is derived from an EMBL/GenBank/DDBJ whole genome shotgun (WGS) entry which is preliminary data.</text>
</comment>
<reference evidence="3 4" key="1">
    <citation type="journal article" date="2016" name="Front. Microbiol.">
        <title>Comparative Genomics Analysis of Streptomyces Species Reveals Their Adaptation to the Marine Environment and Their Diversity at the Genomic Level.</title>
        <authorList>
            <person name="Tian X."/>
            <person name="Zhang Z."/>
            <person name="Yang T."/>
            <person name="Chen M."/>
            <person name="Li J."/>
            <person name="Chen F."/>
            <person name="Yang J."/>
            <person name="Li W."/>
            <person name="Zhang B."/>
            <person name="Zhang Z."/>
            <person name="Wu J."/>
            <person name="Zhang C."/>
            <person name="Long L."/>
            <person name="Xiao J."/>
        </authorList>
    </citation>
    <scope>NUCLEOTIDE SEQUENCE [LARGE SCALE GENOMIC DNA]</scope>
    <source>
        <strain evidence="3 4">SCSIO 02100</strain>
    </source>
</reference>
<dbReference type="AlphaFoldDB" id="A0A1E7KI04"/>
<feature type="region of interest" description="Disordered" evidence="1">
    <location>
        <begin position="23"/>
        <end position="70"/>
    </location>
</feature>
<evidence type="ECO:0000313" key="4">
    <source>
        <dbReference type="Proteomes" id="UP000176101"/>
    </source>
</evidence>
<evidence type="ECO:0000313" key="3">
    <source>
        <dbReference type="EMBL" id="OEV03525.1"/>
    </source>
</evidence>
<proteinExistence type="predicted"/>
<evidence type="ECO:0000256" key="2">
    <source>
        <dbReference type="SAM" id="SignalP"/>
    </source>
</evidence>
<keyword evidence="2" id="KW-0732">Signal</keyword>
<keyword evidence="4" id="KW-1185">Reference proteome</keyword>
<dbReference type="EMBL" id="LJGU01000119">
    <property type="protein sequence ID" value="OEV03525.1"/>
    <property type="molecule type" value="Genomic_DNA"/>
</dbReference>
<accession>A0A1E7KI04</accession>
<sequence>MAIGGGALATVAVASIVAVAVVNESGDDPSPGPSDTLPEPEDIPGGGPEPTFEEDRPQAPPEDYLASPEKDTAPLSAKTLFPDESMLVNGRQYTRAATDATRKCASNAQSGLGAVLREQDCQRLFRATYERDGLAFTLGVAVFDSTGRATAVKDGYRPNVTSLAGGDVPSFCRTVTCRTTVNALGRYAFFTIAGHTNGEPAGKDDAKAKQTALDGSKFGYNRVLARGKAAAEADGAGG</sequence>
<gene>
    <name evidence="3" type="ORF">AN216_11565</name>
</gene>
<organism evidence="3 4">
    <name type="scientific">Streptomyces oceani</name>
    <dbReference type="NCBI Taxonomy" id="1075402"/>
    <lineage>
        <taxon>Bacteria</taxon>
        <taxon>Bacillati</taxon>
        <taxon>Actinomycetota</taxon>
        <taxon>Actinomycetes</taxon>
        <taxon>Kitasatosporales</taxon>
        <taxon>Streptomycetaceae</taxon>
        <taxon>Streptomyces</taxon>
    </lineage>
</organism>
<evidence type="ECO:0000256" key="1">
    <source>
        <dbReference type="SAM" id="MobiDB-lite"/>
    </source>
</evidence>
<feature type="signal peptide" evidence="2">
    <location>
        <begin position="1"/>
        <end position="20"/>
    </location>
</feature>